<evidence type="ECO:0000313" key="8">
    <source>
        <dbReference type="EMBL" id="KAL0498747.1"/>
    </source>
</evidence>
<dbReference type="SMART" id="SM00355">
    <property type="entry name" value="ZnF_C2H2"/>
    <property type="match status" value="8"/>
</dbReference>
<evidence type="ECO:0000256" key="4">
    <source>
        <dbReference type="ARBA" id="ARBA00022833"/>
    </source>
</evidence>
<dbReference type="GO" id="GO:0043565">
    <property type="term" value="F:sequence-specific DNA binding"/>
    <property type="evidence" value="ECO:0007669"/>
    <property type="project" value="TreeGrafter"/>
</dbReference>
<keyword evidence="4" id="KW-0862">Zinc</keyword>
<dbReference type="PANTHER" id="PTHR24408:SF58">
    <property type="entry name" value="TRANSCRIPTION FACTOR (TFIIIA), PUTATIVE (AFU_ORTHOLOGUE AFUA_1G05150)-RELATED"/>
    <property type="match status" value="1"/>
</dbReference>
<dbReference type="GO" id="GO:0008270">
    <property type="term" value="F:zinc ion binding"/>
    <property type="evidence" value="ECO:0007669"/>
    <property type="project" value="UniProtKB-KW"/>
</dbReference>
<feature type="domain" description="C2H2-type" evidence="7">
    <location>
        <begin position="512"/>
        <end position="535"/>
    </location>
</feature>
<evidence type="ECO:0000256" key="1">
    <source>
        <dbReference type="ARBA" id="ARBA00022723"/>
    </source>
</evidence>
<reference evidence="8 9" key="1">
    <citation type="submission" date="2024-02" db="EMBL/GenBank/DDBJ databases">
        <title>FIRST GENOME SEQUENCES OF Leishmania (Viannia) shawi, Leishmania (Viannia) lindenbergi AND Leishmania (Viannia) utingensis.</title>
        <authorList>
            <person name="Resadore F."/>
            <person name="Custodio M.G.F."/>
            <person name="Boite M.C."/>
            <person name="Cupolillo E."/>
            <person name="Ferreira G.E.M."/>
        </authorList>
    </citation>
    <scope>NUCLEOTIDE SEQUENCE [LARGE SCALE GENOMIC DNA]</scope>
    <source>
        <strain evidence="8 9">MHOM/BR/1966/M15733</strain>
    </source>
</reference>
<dbReference type="GO" id="GO:0000981">
    <property type="term" value="F:DNA-binding transcription factor activity, RNA polymerase II-specific"/>
    <property type="evidence" value="ECO:0007669"/>
    <property type="project" value="TreeGrafter"/>
</dbReference>
<evidence type="ECO:0000256" key="2">
    <source>
        <dbReference type="ARBA" id="ARBA00022737"/>
    </source>
</evidence>
<dbReference type="PROSITE" id="PS50157">
    <property type="entry name" value="ZINC_FINGER_C2H2_2"/>
    <property type="match status" value="5"/>
</dbReference>
<sequence length="644" mass="68568">MSHSGLAYAACPMCTRVVHMGQMLHHILSTHEEQDAAYWTRLCHSRLALYERVTGAPLEGTEAVHGTSLAKGAVGVADASGAEAVVPDGIFLATSRSAYDELRPYLPTVSESGAYTCNWCAVRSAAFSSRDAFLLHVAKDHPKLDFDVVESLVPQPPTASSRAARSNDTDPSAARTTVSEDDVAMSDSWTPQQHGGAGSVGAASNSRRGAKGLLDVASPVRRMPGVRTVEETNVVVAKLEARQLGVSVGRIGEKVFDPAPISTGGGRSRAAVFAVSKASTTTSASDLHFAEDRFPCELCYRVFLSELNLLQHLEKKHTTTTFASAKDAASPSDAGVEQPTSPSTVGTPSPGAASASSAEILVMCDHCAEGKKIFRSSSALFSHIRFRHPAEDAAYETERMIEEQKQRRVHQCPQCGYRFPDAARLDVHMRDAHRVVDRASESSVLGGTAVSGVPQALGPAALKSAQSSLFSALPPLTARTRFWCNACERGFSNASALYAHTESKHVVVARLYPCPACKREFRDVSSLELHISVCHKSLSLQDMGIQSSVKCPDCQRHFLDHESLHEHAVRHHGKSVIAPVRSFLTPASTFTTGDGVGTAAAAQVPGASTDASGSTTSPPAVSAPPKPRKLTRRKKGTSADTAEP</sequence>
<keyword evidence="2" id="KW-0677">Repeat</keyword>
<feature type="compositionally biased region" description="Polar residues" evidence="6">
    <location>
        <begin position="158"/>
        <end position="177"/>
    </location>
</feature>
<keyword evidence="3 5" id="KW-0863">Zinc-finger</keyword>
<protein>
    <submittedName>
        <fullName evidence="8">Zinc finger, C2H2 type/Zinc-finger of C2H2 type</fullName>
    </submittedName>
</protein>
<evidence type="ECO:0000259" key="7">
    <source>
        <dbReference type="PROSITE" id="PS50157"/>
    </source>
</evidence>
<dbReference type="AlphaFoldDB" id="A0AAW3A533"/>
<dbReference type="PROSITE" id="PS00028">
    <property type="entry name" value="ZINC_FINGER_C2H2_1"/>
    <property type="match status" value="5"/>
</dbReference>
<feature type="region of interest" description="Disordered" evidence="6">
    <location>
        <begin position="322"/>
        <end position="352"/>
    </location>
</feature>
<feature type="region of interest" description="Disordered" evidence="6">
    <location>
        <begin position="155"/>
        <end position="206"/>
    </location>
</feature>
<gene>
    <name evidence="8" type="ORF">Q4I31_005828</name>
</gene>
<evidence type="ECO:0000256" key="6">
    <source>
        <dbReference type="SAM" id="MobiDB-lite"/>
    </source>
</evidence>
<feature type="compositionally biased region" description="Low complexity" evidence="6">
    <location>
        <begin position="323"/>
        <end position="352"/>
    </location>
</feature>
<organism evidence="8 9">
    <name type="scientific">Leishmania lindenbergi</name>
    <dbReference type="NCBI Taxonomy" id="651832"/>
    <lineage>
        <taxon>Eukaryota</taxon>
        <taxon>Discoba</taxon>
        <taxon>Euglenozoa</taxon>
        <taxon>Kinetoplastea</taxon>
        <taxon>Metakinetoplastina</taxon>
        <taxon>Trypanosomatida</taxon>
        <taxon>Trypanosomatidae</taxon>
        <taxon>Leishmaniinae</taxon>
        <taxon>Leishmania</taxon>
    </lineage>
</organism>
<dbReference type="Proteomes" id="UP001500131">
    <property type="component" value="Unassembled WGS sequence"/>
</dbReference>
<dbReference type="Pfam" id="PF00096">
    <property type="entry name" value="zf-C2H2"/>
    <property type="match status" value="1"/>
</dbReference>
<feature type="region of interest" description="Disordered" evidence="6">
    <location>
        <begin position="601"/>
        <end position="644"/>
    </location>
</feature>
<evidence type="ECO:0000313" key="9">
    <source>
        <dbReference type="Proteomes" id="UP001500131"/>
    </source>
</evidence>
<accession>A0AAW3A533</accession>
<name>A0AAW3A533_9TRYP</name>
<evidence type="ECO:0000256" key="5">
    <source>
        <dbReference type="PROSITE-ProRule" id="PRU00042"/>
    </source>
</evidence>
<dbReference type="Gene3D" id="3.30.160.60">
    <property type="entry name" value="Classic Zinc Finger"/>
    <property type="match status" value="2"/>
</dbReference>
<feature type="domain" description="C2H2-type" evidence="7">
    <location>
        <begin position="549"/>
        <end position="576"/>
    </location>
</feature>
<feature type="domain" description="C2H2-type" evidence="7">
    <location>
        <begin position="482"/>
        <end position="505"/>
    </location>
</feature>
<dbReference type="SUPFAM" id="SSF57667">
    <property type="entry name" value="beta-beta-alpha zinc fingers"/>
    <property type="match status" value="1"/>
</dbReference>
<keyword evidence="1" id="KW-0479">Metal-binding</keyword>
<feature type="compositionally biased region" description="Low complexity" evidence="6">
    <location>
        <begin position="601"/>
        <end position="620"/>
    </location>
</feature>
<keyword evidence="9" id="KW-1185">Reference proteome</keyword>
<feature type="compositionally biased region" description="Basic residues" evidence="6">
    <location>
        <begin position="626"/>
        <end position="636"/>
    </location>
</feature>
<dbReference type="EMBL" id="JBAMZK010000032">
    <property type="protein sequence ID" value="KAL0498747.1"/>
    <property type="molecule type" value="Genomic_DNA"/>
</dbReference>
<evidence type="ECO:0000256" key="3">
    <source>
        <dbReference type="ARBA" id="ARBA00022771"/>
    </source>
</evidence>
<dbReference type="InterPro" id="IPR013087">
    <property type="entry name" value="Znf_C2H2_type"/>
</dbReference>
<feature type="domain" description="C2H2-type" evidence="7">
    <location>
        <begin position="294"/>
        <end position="318"/>
    </location>
</feature>
<dbReference type="GO" id="GO:0005634">
    <property type="term" value="C:nucleus"/>
    <property type="evidence" value="ECO:0007669"/>
    <property type="project" value="TreeGrafter"/>
</dbReference>
<dbReference type="InterPro" id="IPR036236">
    <property type="entry name" value="Znf_C2H2_sf"/>
</dbReference>
<dbReference type="PANTHER" id="PTHR24408">
    <property type="entry name" value="ZINC FINGER PROTEIN"/>
    <property type="match status" value="1"/>
</dbReference>
<comment type="caution">
    <text evidence="8">The sequence shown here is derived from an EMBL/GenBank/DDBJ whole genome shotgun (WGS) entry which is preliminary data.</text>
</comment>
<feature type="domain" description="C2H2-type" evidence="7">
    <location>
        <begin position="410"/>
        <end position="433"/>
    </location>
</feature>
<proteinExistence type="predicted"/>